<gene>
    <name evidence="9" type="ORF">K2173_017120</name>
</gene>
<evidence type="ECO:0000256" key="3">
    <source>
        <dbReference type="ARBA" id="ARBA00022475"/>
    </source>
</evidence>
<evidence type="ECO:0000256" key="7">
    <source>
        <dbReference type="RuleBase" id="RU361233"/>
    </source>
</evidence>
<dbReference type="InterPro" id="IPR044173">
    <property type="entry name" value="CASPL"/>
</dbReference>
<evidence type="ECO:0000259" key="8">
    <source>
        <dbReference type="Pfam" id="PF04535"/>
    </source>
</evidence>
<dbReference type="AlphaFoldDB" id="A0AAV8U9A8"/>
<dbReference type="NCBIfam" id="TIGR01569">
    <property type="entry name" value="A_tha_TIGR01569"/>
    <property type="match status" value="1"/>
</dbReference>
<evidence type="ECO:0000256" key="1">
    <source>
        <dbReference type="ARBA" id="ARBA00004651"/>
    </source>
</evidence>
<feature type="transmembrane region" description="Helical" evidence="7">
    <location>
        <begin position="159"/>
        <end position="180"/>
    </location>
</feature>
<feature type="transmembrane region" description="Helical" evidence="7">
    <location>
        <begin position="70"/>
        <end position="93"/>
    </location>
</feature>
<comment type="caution">
    <text evidence="9">The sequence shown here is derived from an EMBL/GenBank/DDBJ whole genome shotgun (WGS) entry which is preliminary data.</text>
</comment>
<sequence length="183" mass="19685">MKAEPVEASMDATPRKRTSREISVVDLFLRILGVIGTLGSAMAMGTTSQTLSFFPQATQIRATYDDLPTFMFFVIANSVACGYLFLSLPLSIVSIVRSSAKIARVFLVVLDTVMMSLLTAGASASAAVVFLAHEGNNKANWSPICQQFDSFCERLSGCLIGSFVTVIMFIPLVIISAVVLSRS</sequence>
<dbReference type="EMBL" id="JAIWQS010000001">
    <property type="protein sequence ID" value="KAJ8774674.1"/>
    <property type="molecule type" value="Genomic_DNA"/>
</dbReference>
<feature type="transmembrane region" description="Helical" evidence="7">
    <location>
        <begin position="105"/>
        <end position="132"/>
    </location>
</feature>
<dbReference type="PANTHER" id="PTHR36488">
    <property type="entry name" value="CASP-LIKE PROTEIN 1U1"/>
    <property type="match status" value="1"/>
</dbReference>
<keyword evidence="5 7" id="KW-1133">Transmembrane helix</keyword>
<proteinExistence type="inferred from homology"/>
<feature type="transmembrane region" description="Helical" evidence="7">
    <location>
        <begin position="24"/>
        <end position="45"/>
    </location>
</feature>
<organism evidence="9 10">
    <name type="scientific">Erythroxylum novogranatense</name>
    <dbReference type="NCBI Taxonomy" id="1862640"/>
    <lineage>
        <taxon>Eukaryota</taxon>
        <taxon>Viridiplantae</taxon>
        <taxon>Streptophyta</taxon>
        <taxon>Embryophyta</taxon>
        <taxon>Tracheophyta</taxon>
        <taxon>Spermatophyta</taxon>
        <taxon>Magnoliopsida</taxon>
        <taxon>eudicotyledons</taxon>
        <taxon>Gunneridae</taxon>
        <taxon>Pentapetalae</taxon>
        <taxon>rosids</taxon>
        <taxon>fabids</taxon>
        <taxon>Malpighiales</taxon>
        <taxon>Erythroxylaceae</taxon>
        <taxon>Erythroxylum</taxon>
    </lineage>
</organism>
<dbReference type="GO" id="GO:0005886">
    <property type="term" value="C:plasma membrane"/>
    <property type="evidence" value="ECO:0007669"/>
    <property type="project" value="UniProtKB-SubCell"/>
</dbReference>
<evidence type="ECO:0000256" key="4">
    <source>
        <dbReference type="ARBA" id="ARBA00022692"/>
    </source>
</evidence>
<keyword evidence="3 7" id="KW-1003">Cell membrane</keyword>
<protein>
    <recommendedName>
        <fullName evidence="7">CASP-like protein</fullName>
    </recommendedName>
</protein>
<evidence type="ECO:0000256" key="6">
    <source>
        <dbReference type="ARBA" id="ARBA00023136"/>
    </source>
</evidence>
<keyword evidence="10" id="KW-1185">Reference proteome</keyword>
<comment type="subcellular location">
    <subcellularLocation>
        <location evidence="1 7">Cell membrane</location>
        <topology evidence="1 7">Multi-pass membrane protein</topology>
    </subcellularLocation>
</comment>
<keyword evidence="6 7" id="KW-0472">Membrane</keyword>
<comment type="similarity">
    <text evidence="2 7">Belongs to the Casparian strip membrane proteins (CASP) family.</text>
</comment>
<name>A0AAV8U9A8_9ROSI</name>
<comment type="subunit">
    <text evidence="7">Homodimer and heterodimers.</text>
</comment>
<dbReference type="InterPro" id="IPR006702">
    <property type="entry name" value="CASP_dom"/>
</dbReference>
<evidence type="ECO:0000313" key="9">
    <source>
        <dbReference type="EMBL" id="KAJ8774674.1"/>
    </source>
</evidence>
<keyword evidence="4 7" id="KW-0812">Transmembrane</keyword>
<reference evidence="9 10" key="1">
    <citation type="submission" date="2021-09" db="EMBL/GenBank/DDBJ databases">
        <title>Genomic insights and catalytic innovation underlie evolution of tropane alkaloids biosynthesis.</title>
        <authorList>
            <person name="Wang Y.-J."/>
            <person name="Tian T."/>
            <person name="Huang J.-P."/>
            <person name="Huang S.-X."/>
        </authorList>
    </citation>
    <scope>NUCLEOTIDE SEQUENCE [LARGE SCALE GENOMIC DNA]</scope>
    <source>
        <strain evidence="9">KIB-2018</strain>
        <tissue evidence="9">Leaf</tissue>
    </source>
</reference>
<accession>A0AAV8U9A8</accession>
<dbReference type="PANTHER" id="PTHR36488:SF12">
    <property type="entry name" value="CASP-LIKE PROTEIN"/>
    <property type="match status" value="1"/>
</dbReference>
<dbReference type="Proteomes" id="UP001159364">
    <property type="component" value="Linkage Group LG01"/>
</dbReference>
<dbReference type="Pfam" id="PF04535">
    <property type="entry name" value="CASP_dom"/>
    <property type="match status" value="1"/>
</dbReference>
<dbReference type="InterPro" id="IPR006459">
    <property type="entry name" value="CASP/CASPL"/>
</dbReference>
<evidence type="ECO:0000256" key="2">
    <source>
        <dbReference type="ARBA" id="ARBA00007651"/>
    </source>
</evidence>
<evidence type="ECO:0000313" key="10">
    <source>
        <dbReference type="Proteomes" id="UP001159364"/>
    </source>
</evidence>
<evidence type="ECO:0000256" key="5">
    <source>
        <dbReference type="ARBA" id="ARBA00022989"/>
    </source>
</evidence>
<feature type="domain" description="Casparian strip membrane protein" evidence="8">
    <location>
        <begin position="20"/>
        <end position="167"/>
    </location>
</feature>